<feature type="compositionally biased region" description="Pro residues" evidence="1">
    <location>
        <begin position="92"/>
        <end position="104"/>
    </location>
</feature>
<evidence type="ECO:0000256" key="1">
    <source>
        <dbReference type="SAM" id="MobiDB-lite"/>
    </source>
</evidence>
<proteinExistence type="predicted"/>
<reference evidence="3" key="1">
    <citation type="journal article" date="2020" name="Nature">
        <title>Giant virus diversity and host interactions through global metagenomics.</title>
        <authorList>
            <person name="Schulz F."/>
            <person name="Roux S."/>
            <person name="Paez-Espino D."/>
            <person name="Jungbluth S."/>
            <person name="Walsh D.A."/>
            <person name="Denef V.J."/>
            <person name="McMahon K.D."/>
            <person name="Konstantinidis K.T."/>
            <person name="Eloe-Fadrosh E.A."/>
            <person name="Kyrpides N.C."/>
            <person name="Woyke T."/>
        </authorList>
    </citation>
    <scope>NUCLEOTIDE SEQUENCE</scope>
    <source>
        <strain evidence="3">GVMAG-M-3300023184-135</strain>
    </source>
</reference>
<feature type="compositionally biased region" description="Low complexity" evidence="1">
    <location>
        <begin position="61"/>
        <end position="71"/>
    </location>
</feature>
<protein>
    <submittedName>
        <fullName evidence="3">Uncharacterized protein</fullName>
    </submittedName>
</protein>
<keyword evidence="2" id="KW-0812">Transmembrane</keyword>
<dbReference type="EMBL" id="MN739977">
    <property type="protein sequence ID" value="QHT81125.1"/>
    <property type="molecule type" value="Genomic_DNA"/>
</dbReference>
<evidence type="ECO:0000313" key="3">
    <source>
        <dbReference type="EMBL" id="QHT81125.1"/>
    </source>
</evidence>
<accession>A0A6C0HLY6</accession>
<feature type="region of interest" description="Disordered" evidence="1">
    <location>
        <begin position="61"/>
        <end position="112"/>
    </location>
</feature>
<evidence type="ECO:0000256" key="2">
    <source>
        <dbReference type="SAM" id="Phobius"/>
    </source>
</evidence>
<keyword evidence="2" id="KW-1133">Transmembrane helix</keyword>
<name>A0A6C0HLY6_9ZZZZ</name>
<sequence>MIENLLYTALATLLVIVLLHIGVFWVSRVIQPPKPRVVYMPQPQPQYNTLPPPVLQQLPMQPLPQSIQQTQPTPPAPLAAPEIKLPTYDTPPTKPVPPALPPPIETRDPARS</sequence>
<keyword evidence="2" id="KW-0472">Membrane</keyword>
<organism evidence="3">
    <name type="scientific">viral metagenome</name>
    <dbReference type="NCBI Taxonomy" id="1070528"/>
    <lineage>
        <taxon>unclassified sequences</taxon>
        <taxon>metagenomes</taxon>
        <taxon>organismal metagenomes</taxon>
    </lineage>
</organism>
<feature type="transmembrane region" description="Helical" evidence="2">
    <location>
        <begin position="6"/>
        <end position="26"/>
    </location>
</feature>
<dbReference type="AlphaFoldDB" id="A0A6C0HLY6"/>